<protein>
    <submittedName>
        <fullName evidence="2 3">Uncharacterized protein LOC106168559</fullName>
    </submittedName>
</protein>
<gene>
    <name evidence="2 3 4" type="primary">LOC106168559</name>
</gene>
<dbReference type="RefSeq" id="XP_013403137.1">
    <property type="nucleotide sequence ID" value="XM_013547683.2"/>
</dbReference>
<dbReference type="RefSeq" id="XP_013403128.1">
    <property type="nucleotide sequence ID" value="XM_013547674.2"/>
</dbReference>
<accession>A0A1S3IL37</accession>
<dbReference type="GeneID" id="106168559"/>
<evidence type="ECO:0000313" key="2">
    <source>
        <dbReference type="RefSeq" id="XP_013403128.1"/>
    </source>
</evidence>
<dbReference type="AlphaFoldDB" id="A0A1S3IL37"/>
<dbReference type="Proteomes" id="UP000085678">
    <property type="component" value="Unplaced"/>
</dbReference>
<proteinExistence type="predicted"/>
<dbReference type="RefSeq" id="XP_013403147.1">
    <property type="nucleotide sequence ID" value="XM_013547693.2"/>
</dbReference>
<sequence>MGKTEEAAVKKYIEWEKARSVYEEHKKIVYKLGSDYQSVCKNTKSNKEGFKQLQRIIQDCWLHLEDLRKKMEAEAFQEKTPPEKRERLVNLTKAFADNARKRKAQAKKEAELMQKYTDMRKNVVLAETERMDVDIKIYHEENHHIRDSVHLAIQSYKEPLHQTFLRIMHSEGTCIACYSCCAYCCYSEPMYGVYEDLKTRIEMLVQRKFVY</sequence>
<name>A0A1S3IL37_LINAN</name>
<dbReference type="KEGG" id="lak:106168559"/>
<keyword evidence="1" id="KW-1185">Reference proteome</keyword>
<reference evidence="2 3" key="1">
    <citation type="submission" date="2025-04" db="UniProtKB">
        <authorList>
            <consortium name="RefSeq"/>
        </authorList>
    </citation>
    <scope>IDENTIFICATION</scope>
    <source>
        <tissue evidence="2 3">Gonads</tissue>
    </source>
</reference>
<organism evidence="1 2">
    <name type="scientific">Lingula anatina</name>
    <name type="common">Brachiopod</name>
    <name type="synonym">Lingula unguis</name>
    <dbReference type="NCBI Taxonomy" id="7574"/>
    <lineage>
        <taxon>Eukaryota</taxon>
        <taxon>Metazoa</taxon>
        <taxon>Spiralia</taxon>
        <taxon>Lophotrochozoa</taxon>
        <taxon>Brachiopoda</taxon>
        <taxon>Linguliformea</taxon>
        <taxon>Lingulata</taxon>
        <taxon>Lingulida</taxon>
        <taxon>Linguloidea</taxon>
        <taxon>Lingulidae</taxon>
        <taxon>Lingula</taxon>
    </lineage>
</organism>
<evidence type="ECO:0000313" key="1">
    <source>
        <dbReference type="Proteomes" id="UP000085678"/>
    </source>
</evidence>
<evidence type="ECO:0000313" key="3">
    <source>
        <dbReference type="RefSeq" id="XP_013403137.1"/>
    </source>
</evidence>
<evidence type="ECO:0000313" key="4">
    <source>
        <dbReference type="RefSeq" id="XP_013403147.1"/>
    </source>
</evidence>